<feature type="compositionally biased region" description="Basic residues" evidence="1">
    <location>
        <begin position="1"/>
        <end position="12"/>
    </location>
</feature>
<dbReference type="SUPFAM" id="SSF56112">
    <property type="entry name" value="Protein kinase-like (PK-like)"/>
    <property type="match status" value="1"/>
</dbReference>
<name>A0ABR0ESQ9_ZASCE</name>
<dbReference type="SMART" id="SM00220">
    <property type="entry name" value="S_TKc"/>
    <property type="match status" value="1"/>
</dbReference>
<reference evidence="3 4" key="1">
    <citation type="journal article" date="2023" name="G3 (Bethesda)">
        <title>A chromosome-level genome assembly of Zasmidium syzygii isolated from banana leaves.</title>
        <authorList>
            <person name="van Westerhoven A.C."/>
            <person name="Mehrabi R."/>
            <person name="Talebi R."/>
            <person name="Steentjes M.B.F."/>
            <person name="Corcolon B."/>
            <person name="Chong P.A."/>
            <person name="Kema G.H.J."/>
            <person name="Seidl M.F."/>
        </authorList>
    </citation>
    <scope>NUCLEOTIDE SEQUENCE [LARGE SCALE GENOMIC DNA]</scope>
    <source>
        <strain evidence="3 4">P124</strain>
    </source>
</reference>
<feature type="compositionally biased region" description="Acidic residues" evidence="1">
    <location>
        <begin position="122"/>
        <end position="133"/>
    </location>
</feature>
<evidence type="ECO:0000313" key="4">
    <source>
        <dbReference type="Proteomes" id="UP001305779"/>
    </source>
</evidence>
<dbReference type="Gene3D" id="1.10.510.10">
    <property type="entry name" value="Transferase(Phosphotransferase) domain 1"/>
    <property type="match status" value="1"/>
</dbReference>
<keyword evidence="4" id="KW-1185">Reference proteome</keyword>
<protein>
    <recommendedName>
        <fullName evidence="2">Protein kinase domain-containing protein</fullName>
    </recommendedName>
</protein>
<feature type="compositionally biased region" description="Acidic residues" evidence="1">
    <location>
        <begin position="70"/>
        <end position="79"/>
    </location>
</feature>
<dbReference type="Proteomes" id="UP001305779">
    <property type="component" value="Unassembled WGS sequence"/>
</dbReference>
<gene>
    <name evidence="3" type="ORF">PRZ48_005433</name>
</gene>
<evidence type="ECO:0000256" key="1">
    <source>
        <dbReference type="SAM" id="MobiDB-lite"/>
    </source>
</evidence>
<dbReference type="PROSITE" id="PS50011">
    <property type="entry name" value="PROTEIN_KINASE_DOM"/>
    <property type="match status" value="1"/>
</dbReference>
<organism evidence="3 4">
    <name type="scientific">Zasmidium cellare</name>
    <name type="common">Wine cellar mold</name>
    <name type="synonym">Racodium cellare</name>
    <dbReference type="NCBI Taxonomy" id="395010"/>
    <lineage>
        <taxon>Eukaryota</taxon>
        <taxon>Fungi</taxon>
        <taxon>Dikarya</taxon>
        <taxon>Ascomycota</taxon>
        <taxon>Pezizomycotina</taxon>
        <taxon>Dothideomycetes</taxon>
        <taxon>Dothideomycetidae</taxon>
        <taxon>Mycosphaerellales</taxon>
        <taxon>Mycosphaerellaceae</taxon>
        <taxon>Zasmidium</taxon>
    </lineage>
</organism>
<feature type="domain" description="Protein kinase" evidence="2">
    <location>
        <begin position="616"/>
        <end position="885"/>
    </location>
</feature>
<dbReference type="InterPro" id="IPR000719">
    <property type="entry name" value="Prot_kinase_dom"/>
</dbReference>
<dbReference type="PANTHER" id="PTHR24359:SF1">
    <property type="entry name" value="INHIBITOR OF NUCLEAR FACTOR KAPPA-B KINASE EPSILON SUBUNIT HOMOLOG 1-RELATED"/>
    <property type="match status" value="1"/>
</dbReference>
<dbReference type="InterPro" id="IPR011009">
    <property type="entry name" value="Kinase-like_dom_sf"/>
</dbReference>
<feature type="compositionally biased region" description="Acidic residues" evidence="1">
    <location>
        <begin position="149"/>
        <end position="159"/>
    </location>
</feature>
<dbReference type="EMBL" id="JAXOVC010000003">
    <property type="protein sequence ID" value="KAK4504517.1"/>
    <property type="molecule type" value="Genomic_DNA"/>
</dbReference>
<dbReference type="PANTHER" id="PTHR24359">
    <property type="entry name" value="SERINE/THREONINE-PROTEIN KINASE SBK1"/>
    <property type="match status" value="1"/>
</dbReference>
<feature type="region of interest" description="Disordered" evidence="1">
    <location>
        <begin position="1"/>
        <end position="214"/>
    </location>
</feature>
<feature type="compositionally biased region" description="Basic and acidic residues" evidence="1">
    <location>
        <begin position="80"/>
        <end position="96"/>
    </location>
</feature>
<evidence type="ECO:0000259" key="2">
    <source>
        <dbReference type="PROSITE" id="PS50011"/>
    </source>
</evidence>
<proteinExistence type="predicted"/>
<comment type="caution">
    <text evidence="3">The sequence shown here is derived from an EMBL/GenBank/DDBJ whole genome shotgun (WGS) entry which is preliminary data.</text>
</comment>
<accession>A0ABR0ESQ9</accession>
<sequence length="919" mass="104506">MATPKKRTRAERKKAEGEGGAVSPHHSLPSPKRKKGGKGKAPEVAPASPLDDEPEAEVESGASPALPGMMEDEGDEAGVEADKSRSKGKRPVKESRGAPVGKGKRPARHESSPRAVAGALPDFEEEDEGEAEGGEGKGGEEGVGGGGGGEDEDEDEVPEEPLGRKRPREHHQPGEESLYVDTRPAKKRHVGDASETTLTGAGESLPREESEDSVFNEHDRLLTLIAENKPASQPIEDYLTKYELDDVGAHTAEDWYPFPQVFNGNDANTLELKEFWRTCNTAPDCREFIYRALTQVELARDYPLAERKQMCLDMVHRHSSTDEDLWREAPGPERYLCDRFSRAEAWPLTYQALHDAWNRARAQLNEKGVVSTQLHAEFAALMLWAEKIFKHDKIYLAPTQELPDDTVENCIRHLRNRLRDDVSTLSDPLWNDKIRDSSSEQLRQLWDQRYDAVLDSEEMPESLADARLNVEWEKVQLRLADYDVPHRLRHRFSDFKSIADQSLAIYGELLLPPDPDKTHESEWPEAYLEELTVSVTDQSFQNHLDAWERAIAAANGASQQALQDRFEETQELLEDGVAMWRPDEEIPPSQDRVRRRTDTSLGFGEERSHLQKGDHWNSHSVLGTGGNGQARLWVKVDPSMKITDRIAVKEVFLSERRGPDHLLSWNWDSYWFGEIHNREPIEEHVPRMLENCEDHDNIVRCYGAAIYDKLCMYRLYSEYCPHGDLLGLIRAHRRAGRLVDENVFLALQDDKDGLWPGIPVPKLGDFGTVRESAPEDPRLHAARNTYGYRAPEMFCRDNSREPQMQFSSDVWAIGRVMHCLVHLIEDPLQMPEYTLEDDPALYLAKFRQPAPYSDTLMGSIWDCLHQDPDARERIDVLWTDIQGEVGKMESHRRPARKHKQPEPGEAKLLFKPDTVLQWT</sequence>
<evidence type="ECO:0000313" key="3">
    <source>
        <dbReference type="EMBL" id="KAK4504517.1"/>
    </source>
</evidence>